<dbReference type="Pfam" id="PF06477">
    <property type="entry name" value="DUF1091"/>
    <property type="match status" value="1"/>
</dbReference>
<dbReference type="AlphaFoldDB" id="A0A2J7QGX3"/>
<dbReference type="PANTHER" id="PTHR21112:SF0">
    <property type="entry name" value="CHEMOSENSORY PROTEIN A 29A-RELATED"/>
    <property type="match status" value="1"/>
</dbReference>
<dbReference type="Gene3D" id="2.70.220.10">
    <property type="entry name" value="Ganglioside GM2 activator"/>
    <property type="match status" value="1"/>
</dbReference>
<dbReference type="EMBL" id="NEVH01014359">
    <property type="protein sequence ID" value="PNF27838.1"/>
    <property type="molecule type" value="Genomic_DNA"/>
</dbReference>
<evidence type="ECO:0000256" key="1">
    <source>
        <dbReference type="ARBA" id="ARBA00022729"/>
    </source>
</evidence>
<evidence type="ECO:0000313" key="4">
    <source>
        <dbReference type="Proteomes" id="UP000235965"/>
    </source>
</evidence>
<feature type="chain" id="PRO_5014362572" description="MD-2-related lipid-recognition domain-containing protein" evidence="2">
    <location>
        <begin position="22"/>
        <end position="179"/>
    </location>
</feature>
<dbReference type="OrthoDB" id="8187643at2759"/>
<keyword evidence="4" id="KW-1185">Reference proteome</keyword>
<dbReference type="InParanoid" id="A0A2J7QGX3"/>
<proteinExistence type="predicted"/>
<organism evidence="3 4">
    <name type="scientific">Cryptotermes secundus</name>
    <dbReference type="NCBI Taxonomy" id="105785"/>
    <lineage>
        <taxon>Eukaryota</taxon>
        <taxon>Metazoa</taxon>
        <taxon>Ecdysozoa</taxon>
        <taxon>Arthropoda</taxon>
        <taxon>Hexapoda</taxon>
        <taxon>Insecta</taxon>
        <taxon>Pterygota</taxon>
        <taxon>Neoptera</taxon>
        <taxon>Polyneoptera</taxon>
        <taxon>Dictyoptera</taxon>
        <taxon>Blattodea</taxon>
        <taxon>Blattoidea</taxon>
        <taxon>Termitoidae</taxon>
        <taxon>Kalotermitidae</taxon>
        <taxon>Cryptotermitinae</taxon>
        <taxon>Cryptotermes</taxon>
    </lineage>
</organism>
<sequence length="179" mass="20157">MKLINAVICALVILLHQQAQADEDPSYEIQVTNVTPFADTKEYVDLVEGTTGEDGSKTTFSLKATVIKDVPEDAICQTTFYKKQDGEFKKNPFGIVPTPCCDLLFQNEIFKHIMETQNVPKACPFKKGTYSVDNYAFDTNRYKNAPRGEYRANFTAYLPSESKPIIYGVDLTFKIVDKS</sequence>
<gene>
    <name evidence="3" type="ORF">B7P43_G09175</name>
</gene>
<name>A0A2J7QGX3_9NEOP</name>
<evidence type="ECO:0000313" key="3">
    <source>
        <dbReference type="EMBL" id="PNF27838.1"/>
    </source>
</evidence>
<dbReference type="PANTHER" id="PTHR21112">
    <property type="entry name" value="CHEMOSENSORY PROTEIN A 29A-RELATED"/>
    <property type="match status" value="1"/>
</dbReference>
<evidence type="ECO:0000256" key="2">
    <source>
        <dbReference type="SAM" id="SignalP"/>
    </source>
</evidence>
<feature type="signal peptide" evidence="2">
    <location>
        <begin position="1"/>
        <end position="21"/>
    </location>
</feature>
<protein>
    <recommendedName>
        <fullName evidence="5">MD-2-related lipid-recognition domain-containing protein</fullName>
    </recommendedName>
</protein>
<dbReference type="SUPFAM" id="SSF63707">
    <property type="entry name" value="Ganglioside M2 (gm2) activator"/>
    <property type="match status" value="1"/>
</dbReference>
<dbReference type="InterPro" id="IPR010512">
    <property type="entry name" value="DUF1091"/>
</dbReference>
<comment type="caution">
    <text evidence="3">The sequence shown here is derived from an EMBL/GenBank/DDBJ whole genome shotgun (WGS) entry which is preliminary data.</text>
</comment>
<keyword evidence="1 2" id="KW-0732">Signal</keyword>
<accession>A0A2J7QGX3</accession>
<reference evidence="3 4" key="1">
    <citation type="submission" date="2017-12" db="EMBL/GenBank/DDBJ databases">
        <title>Hemimetabolous genomes reveal molecular basis of termite eusociality.</title>
        <authorList>
            <person name="Harrison M.C."/>
            <person name="Jongepier E."/>
            <person name="Robertson H.M."/>
            <person name="Arning N."/>
            <person name="Bitard-Feildel T."/>
            <person name="Chao H."/>
            <person name="Childers C.P."/>
            <person name="Dinh H."/>
            <person name="Doddapaneni H."/>
            <person name="Dugan S."/>
            <person name="Gowin J."/>
            <person name="Greiner C."/>
            <person name="Han Y."/>
            <person name="Hu H."/>
            <person name="Hughes D.S.T."/>
            <person name="Huylmans A.-K."/>
            <person name="Kemena C."/>
            <person name="Kremer L.P.M."/>
            <person name="Lee S.L."/>
            <person name="Lopez-Ezquerra A."/>
            <person name="Mallet L."/>
            <person name="Monroy-Kuhn J.M."/>
            <person name="Moser A."/>
            <person name="Murali S.C."/>
            <person name="Muzny D.M."/>
            <person name="Otani S."/>
            <person name="Piulachs M.-D."/>
            <person name="Poelchau M."/>
            <person name="Qu J."/>
            <person name="Schaub F."/>
            <person name="Wada-Katsumata A."/>
            <person name="Worley K.C."/>
            <person name="Xie Q."/>
            <person name="Ylla G."/>
            <person name="Poulsen M."/>
            <person name="Gibbs R.A."/>
            <person name="Schal C."/>
            <person name="Richards S."/>
            <person name="Belles X."/>
            <person name="Korb J."/>
            <person name="Bornberg-Bauer E."/>
        </authorList>
    </citation>
    <scope>NUCLEOTIDE SEQUENCE [LARGE SCALE GENOMIC DNA]</scope>
    <source>
        <tissue evidence="3">Whole body</tissue>
    </source>
</reference>
<dbReference type="InterPro" id="IPR036846">
    <property type="entry name" value="GM2-AP_sf"/>
</dbReference>
<dbReference type="Proteomes" id="UP000235965">
    <property type="component" value="Unassembled WGS sequence"/>
</dbReference>
<evidence type="ECO:0008006" key="5">
    <source>
        <dbReference type="Google" id="ProtNLM"/>
    </source>
</evidence>